<dbReference type="SUPFAM" id="SSF58104">
    <property type="entry name" value="Methyl-accepting chemotaxis protein (MCP) signaling domain"/>
    <property type="match status" value="1"/>
</dbReference>
<evidence type="ECO:0000313" key="10">
    <source>
        <dbReference type="EMBL" id="QPC46893.1"/>
    </source>
</evidence>
<feature type="transmembrane region" description="Helical" evidence="7">
    <location>
        <begin position="199"/>
        <end position="219"/>
    </location>
</feature>
<accession>A0A7S8CBG3</accession>
<feature type="transmembrane region" description="Helical" evidence="7">
    <location>
        <begin position="36"/>
        <end position="57"/>
    </location>
</feature>
<evidence type="ECO:0000256" key="6">
    <source>
        <dbReference type="PROSITE-ProRule" id="PRU00284"/>
    </source>
</evidence>
<evidence type="ECO:0000256" key="5">
    <source>
        <dbReference type="ARBA" id="ARBA00029447"/>
    </source>
</evidence>
<dbReference type="GO" id="GO:0007165">
    <property type="term" value="P:signal transduction"/>
    <property type="evidence" value="ECO:0007669"/>
    <property type="project" value="UniProtKB-KW"/>
</dbReference>
<keyword evidence="4 6" id="KW-0807">Transducer</keyword>
<dbReference type="Pfam" id="PF00015">
    <property type="entry name" value="MCPsignal"/>
    <property type="match status" value="1"/>
</dbReference>
<evidence type="ECO:0000256" key="4">
    <source>
        <dbReference type="ARBA" id="ARBA00023224"/>
    </source>
</evidence>
<keyword evidence="7" id="KW-1133">Transmembrane helix</keyword>
<feature type="domain" description="HAMP" evidence="9">
    <location>
        <begin position="220"/>
        <end position="273"/>
    </location>
</feature>
<dbReference type="EMBL" id="CP049742">
    <property type="protein sequence ID" value="QPC46893.1"/>
    <property type="molecule type" value="Genomic_DNA"/>
</dbReference>
<dbReference type="Pfam" id="PF00672">
    <property type="entry name" value="HAMP"/>
    <property type="match status" value="1"/>
</dbReference>
<evidence type="ECO:0000259" key="8">
    <source>
        <dbReference type="PROSITE" id="PS50111"/>
    </source>
</evidence>
<dbReference type="RefSeq" id="WP_239674431.1">
    <property type="nucleotide sequence ID" value="NZ_CP049742.1"/>
</dbReference>
<dbReference type="AlphaFoldDB" id="A0A7S8CBG3"/>
<feature type="domain" description="Methyl-accepting transducer" evidence="8">
    <location>
        <begin position="292"/>
        <end position="542"/>
    </location>
</feature>
<evidence type="ECO:0000256" key="1">
    <source>
        <dbReference type="ARBA" id="ARBA00004236"/>
    </source>
</evidence>
<dbReference type="GO" id="GO:0005886">
    <property type="term" value="C:plasma membrane"/>
    <property type="evidence" value="ECO:0007669"/>
    <property type="project" value="UniProtKB-SubCell"/>
</dbReference>
<evidence type="ECO:0000259" key="9">
    <source>
        <dbReference type="PROSITE" id="PS50885"/>
    </source>
</evidence>
<evidence type="ECO:0000256" key="3">
    <source>
        <dbReference type="ARBA" id="ARBA00023136"/>
    </source>
</evidence>
<dbReference type="PANTHER" id="PTHR32089">
    <property type="entry name" value="METHYL-ACCEPTING CHEMOTAXIS PROTEIN MCPB"/>
    <property type="match status" value="1"/>
</dbReference>
<dbReference type="PROSITE" id="PS50885">
    <property type="entry name" value="HAMP"/>
    <property type="match status" value="1"/>
</dbReference>
<dbReference type="Gene3D" id="1.10.287.950">
    <property type="entry name" value="Methyl-accepting chemotaxis protein"/>
    <property type="match status" value="1"/>
</dbReference>
<dbReference type="PANTHER" id="PTHR32089:SF112">
    <property type="entry name" value="LYSOZYME-LIKE PROTEIN-RELATED"/>
    <property type="match status" value="1"/>
</dbReference>
<name>A0A7S8CBG3_9BACI</name>
<keyword evidence="11" id="KW-1185">Reference proteome</keyword>
<dbReference type="KEGG" id="mcui:G8O30_07920"/>
<organism evidence="10 11">
    <name type="scientific">Mangrovibacillus cuniculi</name>
    <dbReference type="NCBI Taxonomy" id="2593652"/>
    <lineage>
        <taxon>Bacteria</taxon>
        <taxon>Bacillati</taxon>
        <taxon>Bacillota</taxon>
        <taxon>Bacilli</taxon>
        <taxon>Bacillales</taxon>
        <taxon>Bacillaceae</taxon>
        <taxon>Mangrovibacillus</taxon>
    </lineage>
</organism>
<dbReference type="SMART" id="SM00283">
    <property type="entry name" value="MA"/>
    <property type="match status" value="1"/>
</dbReference>
<keyword evidence="7" id="KW-0812">Transmembrane</keyword>
<sequence length="591" mass="66380">MKAFNVFKGISFWDLVKKRKKHSEKTKDIFTIRFRLIAVTFLLLTLTGASTGIISYINSKQSTLTMMEDRLQREVHMMYEIAQNLIMINVGNEDAFTKQVEKVVRSQDSLMSQDGLSGEFFLLKDGKLSPYKVSERSNVTLSNSVIEDIESIGKGTLHTEIGGIPYTISFYSIQELKGHYIIVVPQHQFMKPVNEMAKVMGISVIICLVIATIVLLFFVQTITQPIQYLRNIMRSVRDGNMVDEVNIKTSLPEILSLNKSFTAMMENMKTLLQNIQYTTKKLTETGDTLQSSSHHLLEENEIMVETVRMVQQGADQTASTSEKSLTNFHQMKVTVQQIFDSMKIIYQTADRMNESSTVGDHRIKEMMKTLESFVGDFNEMANTIQGVKNHSLEIRHVITTINQIAEQTKLLALNAAIEAARAGEAGKGFAVVANEVRKLAEQSTSATVGITETITDMEYIAQSAADEFSVLSSKFQKQFEESSKSREAFNQLLKEVVVISKDLKTSQDYVEDLQKVLPEVETSTEAFASISQETLAGSEQMLAAFEKQLENVKGTHTIGMQLSEVSNELASLIEPFEFEVDNIEEELKSSS</sequence>
<proteinExistence type="inferred from homology"/>
<dbReference type="InterPro" id="IPR004089">
    <property type="entry name" value="MCPsignal_dom"/>
</dbReference>
<keyword evidence="2" id="KW-1003">Cell membrane</keyword>
<reference evidence="10 11" key="1">
    <citation type="submission" date="2019-07" db="EMBL/GenBank/DDBJ databases">
        <title>Genome sequence of 2 isolates from Red Sea Mangroves.</title>
        <authorList>
            <person name="Sefrji F."/>
            <person name="Michoud G."/>
            <person name="Merlino G."/>
            <person name="Daffonchio D."/>
        </authorList>
    </citation>
    <scope>NUCLEOTIDE SEQUENCE [LARGE SCALE GENOMIC DNA]</scope>
    <source>
        <strain evidence="10 11">R1DC41</strain>
    </source>
</reference>
<evidence type="ECO:0000256" key="2">
    <source>
        <dbReference type="ARBA" id="ARBA00022475"/>
    </source>
</evidence>
<comment type="subcellular location">
    <subcellularLocation>
        <location evidence="1">Cell membrane</location>
    </subcellularLocation>
</comment>
<dbReference type="PROSITE" id="PS50111">
    <property type="entry name" value="CHEMOTAXIS_TRANSDUC_2"/>
    <property type="match status" value="1"/>
</dbReference>
<evidence type="ECO:0000256" key="7">
    <source>
        <dbReference type="SAM" id="Phobius"/>
    </source>
</evidence>
<evidence type="ECO:0000313" key="11">
    <source>
        <dbReference type="Proteomes" id="UP000593626"/>
    </source>
</evidence>
<gene>
    <name evidence="10" type="ORF">G8O30_07920</name>
</gene>
<comment type="similarity">
    <text evidence="5">Belongs to the methyl-accepting chemotaxis (MCP) protein family.</text>
</comment>
<protein>
    <submittedName>
        <fullName evidence="10">Methyl-accepting chemotaxis protein</fullName>
    </submittedName>
</protein>
<dbReference type="Gene3D" id="6.10.340.10">
    <property type="match status" value="1"/>
</dbReference>
<dbReference type="SMART" id="SM00304">
    <property type="entry name" value="HAMP"/>
    <property type="match status" value="1"/>
</dbReference>
<dbReference type="Proteomes" id="UP000593626">
    <property type="component" value="Chromosome"/>
</dbReference>
<keyword evidence="3 7" id="KW-0472">Membrane</keyword>
<dbReference type="InterPro" id="IPR003660">
    <property type="entry name" value="HAMP_dom"/>
</dbReference>